<evidence type="ECO:0000313" key="4">
    <source>
        <dbReference type="Proteomes" id="UP000655287"/>
    </source>
</evidence>
<evidence type="ECO:0000256" key="1">
    <source>
        <dbReference type="SAM" id="MobiDB-lite"/>
    </source>
</evidence>
<gene>
    <name evidence="3" type="ORF">Sru01_16470</name>
</gene>
<keyword evidence="4" id="KW-1185">Reference proteome</keyword>
<dbReference type="Proteomes" id="UP000655287">
    <property type="component" value="Unassembled WGS sequence"/>
</dbReference>
<dbReference type="InterPro" id="IPR038721">
    <property type="entry name" value="IS701-like_DDE_dom"/>
</dbReference>
<comment type="caution">
    <text evidence="3">The sequence shown here is derived from an EMBL/GenBank/DDBJ whole genome shotgun (WGS) entry which is preliminary data.</text>
</comment>
<dbReference type="Pfam" id="PF13546">
    <property type="entry name" value="DDE_5"/>
    <property type="match status" value="1"/>
</dbReference>
<evidence type="ECO:0000313" key="3">
    <source>
        <dbReference type="EMBL" id="GII76665.1"/>
    </source>
</evidence>
<dbReference type="AlphaFoldDB" id="A0A919V3W0"/>
<protein>
    <recommendedName>
        <fullName evidence="2">Transposase IS701-like DDE domain-containing protein</fullName>
    </recommendedName>
</protein>
<evidence type="ECO:0000259" key="2">
    <source>
        <dbReference type="Pfam" id="PF13546"/>
    </source>
</evidence>
<feature type="region of interest" description="Disordered" evidence="1">
    <location>
        <begin position="117"/>
        <end position="144"/>
    </location>
</feature>
<name>A0A919V3W0_9ACTN</name>
<dbReference type="EMBL" id="BOOU01000024">
    <property type="protein sequence ID" value="GII76665.1"/>
    <property type="molecule type" value="Genomic_DNA"/>
</dbReference>
<accession>A0A919V3W0</accession>
<organism evidence="3 4">
    <name type="scientific">Sphaerisporangium rufum</name>
    <dbReference type="NCBI Taxonomy" id="1381558"/>
    <lineage>
        <taxon>Bacteria</taxon>
        <taxon>Bacillati</taxon>
        <taxon>Actinomycetota</taxon>
        <taxon>Actinomycetes</taxon>
        <taxon>Streptosporangiales</taxon>
        <taxon>Streptosporangiaceae</taxon>
        <taxon>Sphaerisporangium</taxon>
    </lineage>
</organism>
<sequence>MVAVPSTVVEIDPSVWADGLEELFAQVVASCFGRREPRLRARGYLGGLLSSLERKNGWSLEEFAGDATPDGMQRLLNHARWDADEARDAFWAQVAERIGSLAGVLVVDDTGFERQGRVRRGCSGSTPAPPGRSPTVGSGCSARM</sequence>
<reference evidence="3" key="1">
    <citation type="submission" date="2021-01" db="EMBL/GenBank/DDBJ databases">
        <title>Whole genome shotgun sequence of Sphaerisporangium rufum NBRC 109079.</title>
        <authorList>
            <person name="Komaki H."/>
            <person name="Tamura T."/>
        </authorList>
    </citation>
    <scope>NUCLEOTIDE SEQUENCE</scope>
    <source>
        <strain evidence="3">NBRC 109079</strain>
    </source>
</reference>
<feature type="domain" description="Transposase IS701-like DDE" evidence="2">
    <location>
        <begin position="29"/>
        <end position="117"/>
    </location>
</feature>
<proteinExistence type="predicted"/>